<dbReference type="SUPFAM" id="SSF52021">
    <property type="entry name" value="Carbamoyl phosphate synthetase, small subunit N-terminal domain"/>
    <property type="match status" value="1"/>
</dbReference>
<dbReference type="InterPro" id="IPR029062">
    <property type="entry name" value="Class_I_gatase-like"/>
</dbReference>
<keyword evidence="7 11" id="KW-0315">Glutamine amidotransferase</keyword>
<gene>
    <name evidence="11 13" type="primary">carA</name>
    <name evidence="13" type="ORF">G4D63_00985</name>
</gene>
<dbReference type="Gene3D" id="3.50.30.20">
    <property type="entry name" value="Carbamoyl-phosphate synthase small subunit, N-terminal domain"/>
    <property type="match status" value="1"/>
</dbReference>
<dbReference type="AlphaFoldDB" id="A0A6M0Q2A8"/>
<keyword evidence="5 11" id="KW-0547">Nucleotide-binding</keyword>
<feature type="domain" description="Carbamoyl-phosphate synthase small subunit N-terminal" evidence="12">
    <location>
        <begin position="1"/>
        <end position="131"/>
    </location>
</feature>
<evidence type="ECO:0000256" key="4">
    <source>
        <dbReference type="ARBA" id="ARBA00022598"/>
    </source>
</evidence>
<dbReference type="UniPathway" id="UPA00068">
    <property type="reaction ID" value="UER00171"/>
</dbReference>
<feature type="binding site" evidence="11">
    <location>
        <position position="290"/>
    </location>
    <ligand>
        <name>L-glutamine</name>
        <dbReference type="ChEBI" id="CHEBI:58359"/>
    </ligand>
</feature>
<dbReference type="EMBL" id="JAAIWM010000001">
    <property type="protein sequence ID" value="NEY70302.1"/>
    <property type="molecule type" value="Genomic_DNA"/>
</dbReference>
<dbReference type="PRINTS" id="PR00097">
    <property type="entry name" value="ANTSNTHASEII"/>
</dbReference>
<feature type="binding site" evidence="11">
    <location>
        <position position="291"/>
    </location>
    <ligand>
        <name>L-glutamine</name>
        <dbReference type="ChEBI" id="CHEBI:58359"/>
    </ligand>
</feature>
<comment type="pathway">
    <text evidence="2 11">Amino-acid biosynthesis; L-arginine biosynthesis; carbamoyl phosphate from bicarbonate: step 1/1.</text>
</comment>
<accession>A0A6M0Q2A8</accession>
<feature type="binding site" evidence="11">
    <location>
        <position position="247"/>
    </location>
    <ligand>
        <name>L-glutamine</name>
        <dbReference type="ChEBI" id="CHEBI:58359"/>
    </ligand>
</feature>
<dbReference type="NCBIfam" id="NF009475">
    <property type="entry name" value="PRK12838.1"/>
    <property type="match status" value="1"/>
</dbReference>
<dbReference type="GO" id="GO:0006541">
    <property type="term" value="P:glutamine metabolic process"/>
    <property type="evidence" value="ECO:0007669"/>
    <property type="project" value="InterPro"/>
</dbReference>
<dbReference type="PROSITE" id="PS51273">
    <property type="entry name" value="GATASE_TYPE_1"/>
    <property type="match status" value="1"/>
</dbReference>
<dbReference type="GO" id="GO:0006526">
    <property type="term" value="P:L-arginine biosynthetic process"/>
    <property type="evidence" value="ECO:0007669"/>
    <property type="project" value="UniProtKB-UniRule"/>
</dbReference>
<sequence>MKRQLILEDGTVFVGEGFGSTEQSIGEVVFNTGMTGYQEILSDPSYCGQIVTLTYPLIGNYGVNRDDFESINPAISGFIVKEVCETPSNWRSQFTLDEYFKAKNIPGLSGIDTRKLTRIIRQYGTLKGALCSMDVTVEEVVQKLKGEVLPVNQVEQVSTTNPYPSPGRGDRVVLVDFGMKHGILRELNNRNCDVVVVPYNTTAKEILQLNPDGIMLSNGPGDPKDVPEAIEMISEILGKVPLFGICLGHQLFALACGANTEKMKFGHRGSNHPVKHIQTGKVAITSQNHGYTVEEESLVNTRLEVTHIALNDGTVEGLRHLDFPAFTVQYHPEASPGPEDANELFDEFQSLIERSKKGEVKEYA</sequence>
<dbReference type="GO" id="GO:0004088">
    <property type="term" value="F:carbamoyl-phosphate synthase (glutamine-hydrolyzing) activity"/>
    <property type="evidence" value="ECO:0007669"/>
    <property type="project" value="UniProtKB-UniRule"/>
</dbReference>
<feature type="active site" evidence="11">
    <location>
        <position position="331"/>
    </location>
</feature>
<evidence type="ECO:0000313" key="13">
    <source>
        <dbReference type="EMBL" id="NEY70302.1"/>
    </source>
</evidence>
<dbReference type="FunFam" id="3.50.30.20:FF:000001">
    <property type="entry name" value="Carbamoyl-phosphate synthase small chain"/>
    <property type="match status" value="1"/>
</dbReference>
<dbReference type="InterPro" id="IPR050472">
    <property type="entry name" value="Anth_synth/Amidotransfase"/>
</dbReference>
<keyword evidence="4 11" id="KW-0436">Ligase</keyword>
<evidence type="ECO:0000256" key="8">
    <source>
        <dbReference type="ARBA" id="ARBA00022975"/>
    </source>
</evidence>
<feature type="binding site" evidence="11">
    <location>
        <position position="288"/>
    </location>
    <ligand>
        <name>L-glutamine</name>
        <dbReference type="ChEBI" id="CHEBI:58359"/>
    </ligand>
</feature>
<dbReference type="CDD" id="cd01744">
    <property type="entry name" value="GATase1_CPSase"/>
    <property type="match status" value="1"/>
</dbReference>
<dbReference type="GO" id="GO:0006207">
    <property type="term" value="P:'de novo' pyrimidine nucleobase biosynthetic process"/>
    <property type="evidence" value="ECO:0007669"/>
    <property type="project" value="InterPro"/>
</dbReference>
<evidence type="ECO:0000256" key="5">
    <source>
        <dbReference type="ARBA" id="ARBA00022741"/>
    </source>
</evidence>
<evidence type="ECO:0000256" key="3">
    <source>
        <dbReference type="ARBA" id="ARBA00007800"/>
    </source>
</evidence>
<feature type="binding site" evidence="11">
    <location>
        <position position="219"/>
    </location>
    <ligand>
        <name>L-glutamine</name>
        <dbReference type="ChEBI" id="CHEBI:58359"/>
    </ligand>
</feature>
<comment type="caution">
    <text evidence="13">The sequence shown here is derived from an EMBL/GenBank/DDBJ whole genome shotgun (WGS) entry which is preliminary data.</text>
</comment>
<comment type="pathway">
    <text evidence="1 11">Pyrimidine metabolism; UMP biosynthesis via de novo pathway; (S)-dihydroorotate from bicarbonate: step 1/3.</text>
</comment>
<feature type="region of interest" description="CPSase" evidence="11">
    <location>
        <begin position="1"/>
        <end position="171"/>
    </location>
</feature>
<dbReference type="EC" id="6.3.5.5" evidence="11"/>
<organism evidence="13 14">
    <name type="scientific">Bacillus mesophilus</name>
    <dbReference type="NCBI Taxonomy" id="1808955"/>
    <lineage>
        <taxon>Bacteria</taxon>
        <taxon>Bacillati</taxon>
        <taxon>Bacillota</taxon>
        <taxon>Bacilli</taxon>
        <taxon>Bacillales</taxon>
        <taxon>Bacillaceae</taxon>
        <taxon>Bacillus</taxon>
    </lineage>
</organism>
<dbReference type="PRINTS" id="PR00099">
    <property type="entry name" value="CPSGATASE"/>
</dbReference>
<feature type="active site" evidence="11">
    <location>
        <position position="333"/>
    </location>
</feature>
<dbReference type="PANTHER" id="PTHR43418">
    <property type="entry name" value="MULTIFUNCTIONAL TRYPTOPHAN BIOSYNTHESIS PROTEIN-RELATED"/>
    <property type="match status" value="1"/>
</dbReference>
<evidence type="ECO:0000256" key="7">
    <source>
        <dbReference type="ARBA" id="ARBA00022962"/>
    </source>
</evidence>
<evidence type="ECO:0000256" key="10">
    <source>
        <dbReference type="ARBA" id="ARBA00049285"/>
    </source>
</evidence>
<dbReference type="PANTHER" id="PTHR43418:SF7">
    <property type="entry name" value="CARBAMOYL-PHOSPHATE SYNTHASE SMALL CHAIN"/>
    <property type="match status" value="1"/>
</dbReference>
<dbReference type="GO" id="GO:0005524">
    <property type="term" value="F:ATP binding"/>
    <property type="evidence" value="ECO:0007669"/>
    <property type="project" value="UniProtKB-UniRule"/>
</dbReference>
<evidence type="ECO:0000313" key="14">
    <source>
        <dbReference type="Proteomes" id="UP000481043"/>
    </source>
</evidence>
<dbReference type="UniPathway" id="UPA00070">
    <property type="reaction ID" value="UER00115"/>
</dbReference>
<comment type="catalytic activity">
    <reaction evidence="10 11">
        <text>L-glutamine + H2O = L-glutamate + NH4(+)</text>
        <dbReference type="Rhea" id="RHEA:15889"/>
        <dbReference type="ChEBI" id="CHEBI:15377"/>
        <dbReference type="ChEBI" id="CHEBI:28938"/>
        <dbReference type="ChEBI" id="CHEBI:29985"/>
        <dbReference type="ChEBI" id="CHEBI:58359"/>
    </reaction>
</comment>
<evidence type="ECO:0000256" key="9">
    <source>
        <dbReference type="ARBA" id="ARBA00048816"/>
    </source>
</evidence>
<dbReference type="InterPro" id="IPR006274">
    <property type="entry name" value="CarbamoylP_synth_ssu"/>
</dbReference>
<dbReference type="InterPro" id="IPR035686">
    <property type="entry name" value="CPSase_GATase1"/>
</dbReference>
<dbReference type="HAMAP" id="MF_01209">
    <property type="entry name" value="CPSase_S_chain"/>
    <property type="match status" value="1"/>
</dbReference>
<dbReference type="Gene3D" id="3.40.50.880">
    <property type="match status" value="1"/>
</dbReference>
<dbReference type="FunFam" id="3.40.50.880:FF:000029">
    <property type="entry name" value="Carbamoyl-phosphate synthase small chain"/>
    <property type="match status" value="1"/>
</dbReference>
<evidence type="ECO:0000259" key="12">
    <source>
        <dbReference type="SMART" id="SM01097"/>
    </source>
</evidence>
<keyword evidence="6 11" id="KW-0067">ATP-binding</keyword>
<comment type="function">
    <text evidence="11">Small subunit of the glutamine-dependent carbamoyl phosphate synthetase (CPSase). CPSase catalyzes the formation of carbamoyl phosphate from the ammonia moiety of glutamine, carbonate, and phosphate donated by ATP, constituting the first step of 2 biosynthetic pathways, one leading to arginine and/or urea and the other to pyrimidine nucleotides. The small subunit (glutamine amidotransferase) binds and cleaves glutamine to supply the large subunit with the substrate ammonia.</text>
</comment>
<feature type="binding site" evidence="11">
    <location>
        <position position="221"/>
    </location>
    <ligand>
        <name>L-glutamine</name>
        <dbReference type="ChEBI" id="CHEBI:58359"/>
    </ligand>
</feature>
<dbReference type="InterPro" id="IPR017926">
    <property type="entry name" value="GATASE"/>
</dbReference>
<dbReference type="InterPro" id="IPR036480">
    <property type="entry name" value="CarbP_synth_ssu_N_sf"/>
</dbReference>
<dbReference type="Pfam" id="PF00117">
    <property type="entry name" value="GATase"/>
    <property type="match status" value="1"/>
</dbReference>
<dbReference type="Proteomes" id="UP000481043">
    <property type="component" value="Unassembled WGS sequence"/>
</dbReference>
<name>A0A6M0Q2A8_9BACI</name>
<dbReference type="PRINTS" id="PR00096">
    <property type="entry name" value="GATASE"/>
</dbReference>
<evidence type="ECO:0000256" key="6">
    <source>
        <dbReference type="ARBA" id="ARBA00022840"/>
    </source>
</evidence>
<keyword evidence="11" id="KW-0028">Amino-acid biosynthesis</keyword>
<dbReference type="InterPro" id="IPR002474">
    <property type="entry name" value="CarbamoylP_synth_ssu_N"/>
</dbReference>
<comment type="catalytic activity">
    <reaction evidence="9 11">
        <text>hydrogencarbonate + L-glutamine + 2 ATP + H2O = carbamoyl phosphate + L-glutamate + 2 ADP + phosphate + 2 H(+)</text>
        <dbReference type="Rhea" id="RHEA:18633"/>
        <dbReference type="ChEBI" id="CHEBI:15377"/>
        <dbReference type="ChEBI" id="CHEBI:15378"/>
        <dbReference type="ChEBI" id="CHEBI:17544"/>
        <dbReference type="ChEBI" id="CHEBI:29985"/>
        <dbReference type="ChEBI" id="CHEBI:30616"/>
        <dbReference type="ChEBI" id="CHEBI:43474"/>
        <dbReference type="ChEBI" id="CHEBI:58228"/>
        <dbReference type="ChEBI" id="CHEBI:58359"/>
        <dbReference type="ChEBI" id="CHEBI:456216"/>
        <dbReference type="EC" id="6.3.5.5"/>
    </reaction>
</comment>
<evidence type="ECO:0000256" key="11">
    <source>
        <dbReference type="HAMAP-Rule" id="MF_01209"/>
    </source>
</evidence>
<dbReference type="Pfam" id="PF00988">
    <property type="entry name" value="CPSase_sm_chain"/>
    <property type="match status" value="1"/>
</dbReference>
<dbReference type="GO" id="GO:0044205">
    <property type="term" value="P:'de novo' UMP biosynthetic process"/>
    <property type="evidence" value="ECO:0007669"/>
    <property type="project" value="UniProtKB-UniRule"/>
</dbReference>
<dbReference type="SUPFAM" id="SSF52317">
    <property type="entry name" value="Class I glutamine amidotransferase-like"/>
    <property type="match status" value="1"/>
</dbReference>
<reference evidence="13 14" key="1">
    <citation type="submission" date="2020-02" db="EMBL/GenBank/DDBJ databases">
        <title>Bacillus aquiflavi sp. nov., isolated from yellow water of strong flavor Chinese baijiu in Yibin region of China.</title>
        <authorList>
            <person name="Xie J."/>
        </authorList>
    </citation>
    <scope>NUCLEOTIDE SEQUENCE [LARGE SCALE GENOMIC DNA]</scope>
    <source>
        <strain evidence="13 14">SA4</strain>
    </source>
</reference>
<proteinExistence type="inferred from homology"/>
<keyword evidence="8 11" id="KW-0665">Pyrimidine biosynthesis</keyword>
<feature type="binding site" evidence="11">
    <location>
        <position position="45"/>
    </location>
    <ligand>
        <name>L-glutamine</name>
        <dbReference type="ChEBI" id="CHEBI:58359"/>
    </ligand>
</feature>
<evidence type="ECO:0000256" key="1">
    <source>
        <dbReference type="ARBA" id="ARBA00004812"/>
    </source>
</evidence>
<comment type="similarity">
    <text evidence="3 11">Belongs to the CarA family.</text>
</comment>
<comment type="subunit">
    <text evidence="11">Composed of two chains; the small (or glutamine) chain promotes the hydrolysis of glutamine to ammonia, which is used by the large (or ammonia) chain to synthesize carbamoyl phosphate. Tetramer of heterodimers (alpha,beta)4.</text>
</comment>
<feature type="binding site" evidence="11">
    <location>
        <position position="250"/>
    </location>
    <ligand>
        <name>L-glutamine</name>
        <dbReference type="ChEBI" id="CHEBI:58359"/>
    </ligand>
</feature>
<dbReference type="NCBIfam" id="TIGR01368">
    <property type="entry name" value="CPSaseIIsmall"/>
    <property type="match status" value="1"/>
</dbReference>
<protein>
    <recommendedName>
        <fullName evidence="11">Carbamoyl phosphate synthase small chain</fullName>
        <ecNumber evidence="11">6.3.5.5</ecNumber>
    </recommendedName>
    <alternativeName>
        <fullName evidence="11">Carbamoyl phosphate synthetase glutamine chain</fullName>
    </alternativeName>
</protein>
<keyword evidence="11" id="KW-0055">Arginine biosynthesis</keyword>
<dbReference type="RefSeq" id="WP_163176793.1">
    <property type="nucleotide sequence ID" value="NZ_JAAIWM010000001.1"/>
</dbReference>
<feature type="active site" description="Nucleophile" evidence="11">
    <location>
        <position position="246"/>
    </location>
</feature>
<evidence type="ECO:0000256" key="2">
    <source>
        <dbReference type="ARBA" id="ARBA00005077"/>
    </source>
</evidence>
<keyword evidence="14" id="KW-1185">Reference proteome</keyword>
<dbReference type="SMART" id="SM01097">
    <property type="entry name" value="CPSase_sm_chain"/>
    <property type="match status" value="1"/>
</dbReference>